<dbReference type="AlphaFoldDB" id="A0A0G2EAB9"/>
<feature type="compositionally biased region" description="Polar residues" evidence="24">
    <location>
        <begin position="40"/>
        <end position="51"/>
    </location>
</feature>
<dbReference type="InterPro" id="IPR001171">
    <property type="entry name" value="ERG24_DHCR-like"/>
</dbReference>
<feature type="compositionally biased region" description="Basic and acidic residues" evidence="24">
    <location>
        <begin position="28"/>
        <end position="37"/>
    </location>
</feature>
<evidence type="ECO:0000256" key="12">
    <source>
        <dbReference type="ARBA" id="ARBA00023002"/>
    </source>
</evidence>
<evidence type="ECO:0000256" key="4">
    <source>
        <dbReference type="ARBA" id="ARBA00022516"/>
    </source>
</evidence>
<dbReference type="EMBL" id="LAQI01000112">
    <property type="protein sequence ID" value="KKY19469.1"/>
    <property type="molecule type" value="Genomic_DNA"/>
</dbReference>
<evidence type="ECO:0000313" key="25">
    <source>
        <dbReference type="EMBL" id="KKY19469.1"/>
    </source>
</evidence>
<dbReference type="PANTHER" id="PTHR21257:SF38">
    <property type="entry name" value="7-DEHYDROCHOLESTEROL REDUCTASE"/>
    <property type="match status" value="1"/>
</dbReference>
<feature type="transmembrane region" description="Helical" evidence="23">
    <location>
        <begin position="187"/>
        <end position="206"/>
    </location>
</feature>
<keyword evidence="7" id="KW-0152">Cholesterol biosynthesis</keyword>
<evidence type="ECO:0000256" key="10">
    <source>
        <dbReference type="ARBA" id="ARBA00022955"/>
    </source>
</evidence>
<evidence type="ECO:0000256" key="23">
    <source>
        <dbReference type="RuleBase" id="RU369120"/>
    </source>
</evidence>
<evidence type="ECO:0000256" key="24">
    <source>
        <dbReference type="SAM" id="MobiDB-lite"/>
    </source>
</evidence>
<comment type="caution">
    <text evidence="23">Lacks conserved residue(s) required for the propagation of feature annotation.</text>
</comment>
<sequence>MNIELATTPERWQWLGAVVGSKPKSRLKATDPQDLRRRSPTQSPHPSANANLSWRRKRKSWLSGAACIFMITVPPSLVILTWIALEHFNGSLFAASFALQELGLSTDLSYTALQYQRHGYITNSIIIVDIFHVMYVVDFFINESWYLRTIDICHDHFGFYLAWGSAVWLPTMYTLQSQYLARYPVQLSPWAAALIFTVGVSGYALFRSVNFQKDIVRRTNGDYIIWGKKAKVMRCHFKTADGRDHQTLLLLSGWWGISRHCNYVGDLMLSYSMCAVCGTRNLIPWTYAIFMTCILVHRCFRDEARCRTKYGEQWTKYCNAVRWRLVPGIW</sequence>
<dbReference type="Gene3D" id="1.20.120.1630">
    <property type="match status" value="1"/>
</dbReference>
<reference evidence="25 26" key="1">
    <citation type="submission" date="2015-03" db="EMBL/GenBank/DDBJ databases">
        <authorList>
            <person name="Morales-Cruz A."/>
            <person name="Amrine K.C."/>
            <person name="Cantu D."/>
        </authorList>
    </citation>
    <scope>NUCLEOTIDE SEQUENCE [LARGE SCALE GENOMIC DNA]</scope>
    <source>
        <strain evidence="25">DS831</strain>
    </source>
</reference>
<keyword evidence="11 23" id="KW-1133">Transmembrane helix</keyword>
<evidence type="ECO:0000256" key="1">
    <source>
        <dbReference type="ARBA" id="ARBA00004477"/>
    </source>
</evidence>
<keyword evidence="9" id="KW-0521">NADP</keyword>
<keyword evidence="10 23" id="KW-0752">Steroid biosynthesis</keyword>
<keyword evidence="4 23" id="KW-0444">Lipid biosynthesis</keyword>
<dbReference type="PROSITE" id="PS01018">
    <property type="entry name" value="STEROL_REDUCT_2"/>
    <property type="match status" value="1"/>
</dbReference>
<evidence type="ECO:0000313" key="26">
    <source>
        <dbReference type="Proteomes" id="UP000034182"/>
    </source>
</evidence>
<keyword evidence="15 23" id="KW-0472">Membrane</keyword>
<dbReference type="GO" id="GO:0006695">
    <property type="term" value="P:cholesterol biosynthetic process"/>
    <property type="evidence" value="ECO:0007669"/>
    <property type="project" value="UniProtKB-KW"/>
</dbReference>
<keyword evidence="16 23" id="KW-1207">Sterol metabolism</keyword>
<comment type="catalytic activity">
    <reaction evidence="21">
        <text>cholesterol + NADP(+) = 7-dehydrocholesterol + NADPH + H(+)</text>
        <dbReference type="Rhea" id="RHEA:23984"/>
        <dbReference type="ChEBI" id="CHEBI:15378"/>
        <dbReference type="ChEBI" id="CHEBI:16113"/>
        <dbReference type="ChEBI" id="CHEBI:17759"/>
        <dbReference type="ChEBI" id="CHEBI:57783"/>
        <dbReference type="ChEBI" id="CHEBI:58349"/>
        <dbReference type="EC" id="1.3.1.21"/>
    </reaction>
    <physiologicalReaction direction="right-to-left" evidence="21">
        <dbReference type="Rhea" id="RHEA:23986"/>
    </physiologicalReaction>
</comment>
<evidence type="ECO:0000256" key="8">
    <source>
        <dbReference type="ARBA" id="ARBA00022824"/>
    </source>
</evidence>
<dbReference type="Pfam" id="PF01222">
    <property type="entry name" value="ERG4_ERG24"/>
    <property type="match status" value="1"/>
</dbReference>
<dbReference type="PANTHER" id="PTHR21257">
    <property type="entry name" value="DELTA(14)-STEROL REDUCTASE"/>
    <property type="match status" value="1"/>
</dbReference>
<feature type="region of interest" description="Disordered" evidence="24">
    <location>
        <begin position="23"/>
        <end position="51"/>
    </location>
</feature>
<organism evidence="25 26">
    <name type="scientific">Diplodia seriata</name>
    <dbReference type="NCBI Taxonomy" id="420778"/>
    <lineage>
        <taxon>Eukaryota</taxon>
        <taxon>Fungi</taxon>
        <taxon>Dikarya</taxon>
        <taxon>Ascomycota</taxon>
        <taxon>Pezizomycotina</taxon>
        <taxon>Dothideomycetes</taxon>
        <taxon>Dothideomycetes incertae sedis</taxon>
        <taxon>Botryosphaeriales</taxon>
        <taxon>Botryosphaeriaceae</taxon>
        <taxon>Diplodia</taxon>
    </lineage>
</organism>
<feature type="transmembrane region" description="Helical" evidence="23">
    <location>
        <begin position="157"/>
        <end position="175"/>
    </location>
</feature>
<keyword evidence="6 23" id="KW-0812">Transmembrane</keyword>
<evidence type="ECO:0000256" key="13">
    <source>
        <dbReference type="ARBA" id="ARBA00023011"/>
    </source>
</evidence>
<reference evidence="25 26" key="2">
    <citation type="submission" date="2015-05" db="EMBL/GenBank/DDBJ databases">
        <title>Distinctive expansion of gene families associated with plant cell wall degradation and secondary metabolism in the genomes of grapevine trunk pathogens.</title>
        <authorList>
            <person name="Lawrence D.P."/>
            <person name="Travadon R."/>
            <person name="Rolshausen P.E."/>
            <person name="Baumgartner K."/>
        </authorList>
    </citation>
    <scope>NUCLEOTIDE SEQUENCE [LARGE SCALE GENOMIC DNA]</scope>
    <source>
        <strain evidence="25">DS831</strain>
    </source>
</reference>
<keyword evidence="17 23" id="KW-0753">Steroid metabolism</keyword>
<evidence type="ECO:0000256" key="19">
    <source>
        <dbReference type="ARBA" id="ARBA00039984"/>
    </source>
</evidence>
<dbReference type="InterPro" id="IPR018083">
    <property type="entry name" value="Sterol_reductase_CS"/>
</dbReference>
<feature type="transmembrane region" description="Helical" evidence="23">
    <location>
        <begin position="61"/>
        <end position="85"/>
    </location>
</feature>
<evidence type="ECO:0000256" key="9">
    <source>
        <dbReference type="ARBA" id="ARBA00022857"/>
    </source>
</evidence>
<protein>
    <recommendedName>
        <fullName evidence="19">7-dehydrocholesterol reductase</fullName>
        <ecNumber evidence="18">1.3.1.21</ecNumber>
    </recommendedName>
    <alternativeName>
        <fullName evidence="20">Sterol Delta(7)-reductase</fullName>
    </alternativeName>
</protein>
<comment type="catalytic activity">
    <reaction evidence="22">
        <text>7-dehydrodesmosterol + NADPH + H(+) = desmosterol + NADP(+)</text>
        <dbReference type="Rhea" id="RHEA:46740"/>
        <dbReference type="ChEBI" id="CHEBI:15378"/>
        <dbReference type="ChEBI" id="CHEBI:17737"/>
        <dbReference type="ChEBI" id="CHEBI:27910"/>
        <dbReference type="ChEBI" id="CHEBI:57783"/>
        <dbReference type="ChEBI" id="CHEBI:58349"/>
    </reaction>
    <physiologicalReaction direction="left-to-right" evidence="22">
        <dbReference type="Rhea" id="RHEA:46741"/>
    </physiologicalReaction>
</comment>
<proteinExistence type="inferred from homology"/>
<evidence type="ECO:0000256" key="20">
    <source>
        <dbReference type="ARBA" id="ARBA00042688"/>
    </source>
</evidence>
<evidence type="ECO:0000256" key="21">
    <source>
        <dbReference type="ARBA" id="ARBA00047795"/>
    </source>
</evidence>
<keyword evidence="8" id="KW-0256">Endoplasmic reticulum</keyword>
<evidence type="ECO:0000256" key="6">
    <source>
        <dbReference type="ARBA" id="ARBA00022692"/>
    </source>
</evidence>
<dbReference type="GO" id="GO:0005789">
    <property type="term" value="C:endoplasmic reticulum membrane"/>
    <property type="evidence" value="ECO:0007669"/>
    <property type="project" value="UniProtKB-SubCell"/>
</dbReference>
<dbReference type="GO" id="GO:0047598">
    <property type="term" value="F:7-dehydrocholesterol reductase activity"/>
    <property type="evidence" value="ECO:0007669"/>
    <property type="project" value="UniProtKB-EC"/>
</dbReference>
<comment type="similarity">
    <text evidence="3 23">Belongs to the ERG4/ERG24 family.</text>
</comment>
<comment type="subcellular location">
    <subcellularLocation>
        <location evidence="1">Endoplasmic reticulum membrane</location>
        <topology evidence="1">Multi-pass membrane protein</topology>
    </subcellularLocation>
</comment>
<keyword evidence="14 23" id="KW-0443">Lipid metabolism</keyword>
<evidence type="ECO:0000256" key="2">
    <source>
        <dbReference type="ARBA" id="ARBA00004770"/>
    </source>
</evidence>
<evidence type="ECO:0000256" key="11">
    <source>
        <dbReference type="ARBA" id="ARBA00022989"/>
    </source>
</evidence>
<feature type="transmembrane region" description="Helical" evidence="23">
    <location>
        <begin position="120"/>
        <end position="137"/>
    </location>
</feature>
<dbReference type="Proteomes" id="UP000034182">
    <property type="component" value="Unassembled WGS sequence"/>
</dbReference>
<evidence type="ECO:0000256" key="14">
    <source>
        <dbReference type="ARBA" id="ARBA00023098"/>
    </source>
</evidence>
<keyword evidence="13 23" id="KW-0756">Sterol biosynthesis</keyword>
<gene>
    <name evidence="25" type="ORF">UCDDS831_g05439</name>
</gene>
<comment type="caution">
    <text evidence="25">The sequence shown here is derived from an EMBL/GenBank/DDBJ whole genome shotgun (WGS) entry which is preliminary data.</text>
</comment>
<evidence type="ECO:0000256" key="15">
    <source>
        <dbReference type="ARBA" id="ARBA00023136"/>
    </source>
</evidence>
<keyword evidence="12 23" id="KW-0560">Oxidoreductase</keyword>
<accession>A0A0G2EAB9</accession>
<dbReference type="FunFam" id="1.20.120.1630:FF:000004">
    <property type="entry name" value="7-dehydrocholesterol reductase"/>
    <property type="match status" value="1"/>
</dbReference>
<evidence type="ECO:0000256" key="17">
    <source>
        <dbReference type="ARBA" id="ARBA00023221"/>
    </source>
</evidence>
<evidence type="ECO:0000256" key="16">
    <source>
        <dbReference type="ARBA" id="ARBA00023166"/>
    </source>
</evidence>
<evidence type="ECO:0000256" key="22">
    <source>
        <dbReference type="ARBA" id="ARBA00047826"/>
    </source>
</evidence>
<dbReference type="EC" id="1.3.1.21" evidence="18"/>
<evidence type="ECO:0000256" key="3">
    <source>
        <dbReference type="ARBA" id="ARBA00005402"/>
    </source>
</evidence>
<keyword evidence="5" id="KW-0153">Cholesterol metabolism</keyword>
<evidence type="ECO:0000256" key="7">
    <source>
        <dbReference type="ARBA" id="ARBA00022778"/>
    </source>
</evidence>
<evidence type="ECO:0000256" key="5">
    <source>
        <dbReference type="ARBA" id="ARBA00022548"/>
    </source>
</evidence>
<comment type="pathway">
    <text evidence="2">Steroid biosynthesis; cholesterol biosynthesis.</text>
</comment>
<evidence type="ECO:0000256" key="18">
    <source>
        <dbReference type="ARBA" id="ARBA00038851"/>
    </source>
</evidence>
<name>A0A0G2EAB9_9PEZI</name>
<dbReference type="GO" id="GO:0016132">
    <property type="term" value="P:brassinosteroid biosynthetic process"/>
    <property type="evidence" value="ECO:0007669"/>
    <property type="project" value="TreeGrafter"/>
</dbReference>